<dbReference type="GO" id="GO:0000976">
    <property type="term" value="F:transcription cis-regulatory region binding"/>
    <property type="evidence" value="ECO:0007669"/>
    <property type="project" value="TreeGrafter"/>
</dbReference>
<organism evidence="4 6">
    <name type="scientific">Rossellomorea marisflavi</name>
    <dbReference type="NCBI Taxonomy" id="189381"/>
    <lineage>
        <taxon>Bacteria</taxon>
        <taxon>Bacillati</taxon>
        <taxon>Bacillota</taxon>
        <taxon>Bacilli</taxon>
        <taxon>Bacillales</taxon>
        <taxon>Bacillaceae</taxon>
        <taxon>Rossellomorea</taxon>
    </lineage>
</organism>
<reference evidence="4" key="2">
    <citation type="submission" date="2015-07" db="EMBL/GenBank/DDBJ databases">
        <title>MeaNS - Measles Nucleotide Surveillance Program.</title>
        <authorList>
            <person name="Tran T."/>
            <person name="Druce J."/>
        </authorList>
    </citation>
    <scope>NUCLEOTIDE SEQUENCE</scope>
    <source>
        <strain evidence="4">JCM 11544</strain>
    </source>
</reference>
<dbReference type="InterPro" id="IPR001647">
    <property type="entry name" value="HTH_TetR"/>
</dbReference>
<comment type="caution">
    <text evidence="4">The sequence shown here is derived from an EMBL/GenBank/DDBJ whole genome shotgun (WGS) entry which is preliminary data.</text>
</comment>
<sequence length="195" mass="22046">MTATVTKRQSIIHGALKTFAERGFAATTIPMVATEAGVGAGTIYRYFENKEVLGNHLFQENVTRFTDALRTDYPYSSSIREQFHHIFSSMISFTTCNPHALYFIKMHSSAHFLNQDSHDCFDELTKLLGQFFESGKTMMELKPLPSPVLFSIIYGAFLELQRIVETGDIQPDASLLKDVEESLWNAIQLIKPQAE</sequence>
<dbReference type="STRING" id="189381.GCA_900166615_01766"/>
<reference evidence="7" key="3">
    <citation type="submission" date="2016-01" db="EMBL/GenBank/DDBJ databases">
        <title>Whole genome sequencing of Bhargavaea cecembensis T14.</title>
        <authorList>
            <person name="Hong K.W."/>
        </authorList>
    </citation>
    <scope>NUCLEOTIDE SEQUENCE [LARGE SCALE GENOMIC DNA]</scope>
    <source>
        <strain evidence="7">M19</strain>
    </source>
</reference>
<evidence type="ECO:0000256" key="2">
    <source>
        <dbReference type="PROSITE-ProRule" id="PRU00335"/>
    </source>
</evidence>
<dbReference type="Pfam" id="PF00440">
    <property type="entry name" value="TetR_N"/>
    <property type="match status" value="1"/>
</dbReference>
<feature type="DNA-binding region" description="H-T-H motif" evidence="2">
    <location>
        <begin position="28"/>
        <end position="47"/>
    </location>
</feature>
<keyword evidence="6" id="KW-1185">Reference proteome</keyword>
<dbReference type="PANTHER" id="PTHR30055">
    <property type="entry name" value="HTH-TYPE TRANSCRIPTIONAL REGULATOR RUTR"/>
    <property type="match status" value="1"/>
</dbReference>
<dbReference type="Proteomes" id="UP000037405">
    <property type="component" value="Unassembled WGS sequence"/>
</dbReference>
<evidence type="ECO:0000313" key="5">
    <source>
        <dbReference type="EMBL" id="KZE47428.1"/>
    </source>
</evidence>
<dbReference type="RefSeq" id="WP_048005078.1">
    <property type="nucleotide sequence ID" value="NZ_CAXQIX010000049.1"/>
</dbReference>
<dbReference type="EMBL" id="LGUE01000004">
    <property type="protein sequence ID" value="KON84505.1"/>
    <property type="molecule type" value="Genomic_DNA"/>
</dbReference>
<reference evidence="5" key="4">
    <citation type="submission" date="2016-01" db="EMBL/GenBank/DDBJ databases">
        <authorList>
            <person name="McClelland M."/>
            <person name="Jain A."/>
            <person name="Saraogi P."/>
            <person name="Mendelson R."/>
            <person name="Westerman R."/>
            <person name="SanMiguel P."/>
            <person name="Csonka L."/>
        </authorList>
    </citation>
    <scope>NUCLEOTIDE SEQUENCE</scope>
    <source>
        <strain evidence="5">M19</strain>
    </source>
</reference>
<dbReference type="OrthoDB" id="6430772at2"/>
<evidence type="ECO:0000256" key="1">
    <source>
        <dbReference type="ARBA" id="ARBA00023125"/>
    </source>
</evidence>
<dbReference type="PRINTS" id="PR00455">
    <property type="entry name" value="HTHTETR"/>
</dbReference>
<dbReference type="AlphaFoldDB" id="A0A0J5V1Q1"/>
<accession>A0A0J5V1Q1</accession>
<dbReference type="Pfam" id="PF16295">
    <property type="entry name" value="TetR_C_10"/>
    <property type="match status" value="1"/>
</dbReference>
<feature type="domain" description="HTH tetR-type" evidence="3">
    <location>
        <begin position="5"/>
        <end position="65"/>
    </location>
</feature>
<dbReference type="PATRIC" id="fig|189381.10.peg.2980"/>
<evidence type="ECO:0000313" key="7">
    <source>
        <dbReference type="Proteomes" id="UP000076510"/>
    </source>
</evidence>
<dbReference type="Proteomes" id="UP000076510">
    <property type="component" value="Unassembled WGS sequence"/>
</dbReference>
<dbReference type="PANTHER" id="PTHR30055:SF207">
    <property type="entry name" value="HTH-TYPE TRANSCRIPTIONAL REPRESSOR FATR"/>
    <property type="match status" value="1"/>
</dbReference>
<gene>
    <name evidence="4" type="ORF">AF331_10620</name>
    <name evidence="5" type="ORF">AV649_21165</name>
</gene>
<evidence type="ECO:0000313" key="4">
    <source>
        <dbReference type="EMBL" id="KON84505.1"/>
    </source>
</evidence>
<evidence type="ECO:0000313" key="6">
    <source>
        <dbReference type="Proteomes" id="UP000037405"/>
    </source>
</evidence>
<reference evidence="6" key="1">
    <citation type="submission" date="2015-07" db="EMBL/GenBank/DDBJ databases">
        <title>Fjat-14235 jcm11544.</title>
        <authorList>
            <person name="Liu B."/>
            <person name="Wang J."/>
            <person name="Zhu Y."/>
            <person name="Liu G."/>
            <person name="Chen Q."/>
            <person name="Chen Z."/>
            <person name="Lan J."/>
            <person name="Che J."/>
            <person name="Ge C."/>
            <person name="Shi H."/>
            <person name="Pan Z."/>
            <person name="Liu X."/>
        </authorList>
    </citation>
    <scope>NUCLEOTIDE SEQUENCE [LARGE SCALE GENOMIC DNA]</scope>
    <source>
        <strain evidence="6">JCM 11544</strain>
    </source>
</reference>
<dbReference type="InterPro" id="IPR050109">
    <property type="entry name" value="HTH-type_TetR-like_transc_reg"/>
</dbReference>
<dbReference type="GO" id="GO:0003700">
    <property type="term" value="F:DNA-binding transcription factor activity"/>
    <property type="evidence" value="ECO:0007669"/>
    <property type="project" value="TreeGrafter"/>
</dbReference>
<dbReference type="InterPro" id="IPR023772">
    <property type="entry name" value="DNA-bd_HTH_TetR-type_CS"/>
</dbReference>
<protein>
    <submittedName>
        <fullName evidence="4">TetR family transcriptional regulator</fullName>
    </submittedName>
</protein>
<dbReference type="InterPro" id="IPR032551">
    <property type="entry name" value="BscR_C"/>
</dbReference>
<dbReference type="InterPro" id="IPR009057">
    <property type="entry name" value="Homeodomain-like_sf"/>
</dbReference>
<dbReference type="Gene3D" id="1.10.357.10">
    <property type="entry name" value="Tetracycline Repressor, domain 2"/>
    <property type="match status" value="1"/>
</dbReference>
<proteinExistence type="predicted"/>
<dbReference type="EMBL" id="LQQY01000022">
    <property type="protein sequence ID" value="KZE47428.1"/>
    <property type="molecule type" value="Genomic_DNA"/>
</dbReference>
<evidence type="ECO:0000259" key="3">
    <source>
        <dbReference type="PROSITE" id="PS50977"/>
    </source>
</evidence>
<name>A0A0J5V1Q1_9BACI</name>
<dbReference type="PROSITE" id="PS01081">
    <property type="entry name" value="HTH_TETR_1"/>
    <property type="match status" value="1"/>
</dbReference>
<keyword evidence="1 2" id="KW-0238">DNA-binding</keyword>
<dbReference type="PROSITE" id="PS50977">
    <property type="entry name" value="HTH_TETR_2"/>
    <property type="match status" value="1"/>
</dbReference>
<dbReference type="SUPFAM" id="SSF46689">
    <property type="entry name" value="Homeodomain-like"/>
    <property type="match status" value="1"/>
</dbReference>